<evidence type="ECO:0000256" key="2">
    <source>
        <dbReference type="ARBA" id="ARBA00022475"/>
    </source>
</evidence>
<evidence type="ECO:0000259" key="7">
    <source>
        <dbReference type="Pfam" id="PF10035"/>
    </source>
</evidence>
<organism evidence="8 9">
    <name type="scientific">Enterococcus larvae</name>
    <dbReference type="NCBI Taxonomy" id="2794352"/>
    <lineage>
        <taxon>Bacteria</taxon>
        <taxon>Bacillati</taxon>
        <taxon>Bacillota</taxon>
        <taxon>Bacilli</taxon>
        <taxon>Lactobacillales</taxon>
        <taxon>Enterococcaceae</taxon>
        <taxon>Enterococcus</taxon>
    </lineage>
</organism>
<dbReference type="RefSeq" id="WP_209558582.1">
    <property type="nucleotide sequence ID" value="NZ_JAEDXU010000009.1"/>
</dbReference>
<evidence type="ECO:0000256" key="3">
    <source>
        <dbReference type="ARBA" id="ARBA00022692"/>
    </source>
</evidence>
<dbReference type="Proteomes" id="UP000673375">
    <property type="component" value="Unassembled WGS sequence"/>
</dbReference>
<feature type="transmembrane region" description="Helical" evidence="6">
    <location>
        <begin position="120"/>
        <end position="139"/>
    </location>
</feature>
<feature type="domain" description="DUF2179" evidence="7">
    <location>
        <begin position="229"/>
        <end position="284"/>
    </location>
</feature>
<accession>A0ABS4CMJ8</accession>
<keyword evidence="9" id="KW-1185">Reference proteome</keyword>
<dbReference type="PIRSF" id="PIRSF006483">
    <property type="entry name" value="Membrane_protein_YitT"/>
    <property type="match status" value="1"/>
</dbReference>
<dbReference type="InterPro" id="IPR003740">
    <property type="entry name" value="YitT"/>
</dbReference>
<keyword evidence="3 6" id="KW-0812">Transmembrane</keyword>
<comment type="subcellular location">
    <subcellularLocation>
        <location evidence="1">Cell membrane</location>
        <topology evidence="1">Multi-pass membrane protein</topology>
    </subcellularLocation>
</comment>
<evidence type="ECO:0000313" key="9">
    <source>
        <dbReference type="Proteomes" id="UP000673375"/>
    </source>
</evidence>
<dbReference type="Pfam" id="PF10035">
    <property type="entry name" value="DUF2179"/>
    <property type="match status" value="1"/>
</dbReference>
<keyword evidence="4 6" id="KW-1133">Transmembrane helix</keyword>
<feature type="transmembrane region" description="Helical" evidence="6">
    <location>
        <begin position="21"/>
        <end position="42"/>
    </location>
</feature>
<proteinExistence type="predicted"/>
<dbReference type="InterPro" id="IPR015867">
    <property type="entry name" value="N-reg_PII/ATP_PRibTrfase_C"/>
</dbReference>
<dbReference type="EMBL" id="JAEDXU010000009">
    <property type="protein sequence ID" value="MBP1047804.1"/>
    <property type="molecule type" value="Genomic_DNA"/>
</dbReference>
<dbReference type="InterPro" id="IPR019264">
    <property type="entry name" value="DUF2179"/>
</dbReference>
<gene>
    <name evidence="8" type="ORF">I6N96_16055</name>
</gene>
<evidence type="ECO:0000256" key="6">
    <source>
        <dbReference type="SAM" id="Phobius"/>
    </source>
</evidence>
<comment type="caution">
    <text evidence="8">The sequence shown here is derived from an EMBL/GenBank/DDBJ whole genome shotgun (WGS) entry which is preliminary data.</text>
</comment>
<keyword evidence="5 6" id="KW-0472">Membrane</keyword>
<dbReference type="PANTHER" id="PTHR33545">
    <property type="entry name" value="UPF0750 MEMBRANE PROTEIN YITT-RELATED"/>
    <property type="match status" value="1"/>
</dbReference>
<dbReference type="Pfam" id="PF02588">
    <property type="entry name" value="YitT_membrane"/>
    <property type="match status" value="1"/>
</dbReference>
<sequence>MKKAIEGIPVNDYTTKLSVSIVYAILASIAMNFFYQPGNIYSSGITGLAQILTTLSTRTMGFNVPVSVTLFVLNVPLFFLAWRKIGKKFTIFTFITVALTSVFMQIVPETTLSDDPIICAIFGGGVMGAGIGFALKNGLSSGGLDIFSITIRKKTGRSVGSISIYFNIMIIFVAGYLFGWQYMFYSALSIFVSGKVTDAVYTKQKKMQVMIITKNPEAVIDEIQKKMRRGITIIHEAEGAYNHDKQTVLITIVTRFELPSLEAVMKKVDPAAFVSISDNVKILGRFYEEEL</sequence>
<evidence type="ECO:0000313" key="8">
    <source>
        <dbReference type="EMBL" id="MBP1047804.1"/>
    </source>
</evidence>
<keyword evidence="2" id="KW-1003">Cell membrane</keyword>
<feature type="transmembrane region" description="Helical" evidence="6">
    <location>
        <begin position="62"/>
        <end position="82"/>
    </location>
</feature>
<feature type="transmembrane region" description="Helical" evidence="6">
    <location>
        <begin position="159"/>
        <end position="178"/>
    </location>
</feature>
<evidence type="ECO:0000256" key="4">
    <source>
        <dbReference type="ARBA" id="ARBA00022989"/>
    </source>
</evidence>
<protein>
    <submittedName>
        <fullName evidence="8">YitT family protein</fullName>
    </submittedName>
</protein>
<dbReference type="Gene3D" id="3.30.70.120">
    <property type="match status" value="1"/>
</dbReference>
<reference evidence="8 9" key="1">
    <citation type="submission" date="2020-12" db="EMBL/GenBank/DDBJ databases">
        <title>Vagococcus allomyrinae sp. nov. and Enterococcus lavae sp. nov., isolated from the larvae of Allomyrina dichotoma.</title>
        <authorList>
            <person name="Lee S.D."/>
        </authorList>
    </citation>
    <scope>NUCLEOTIDE SEQUENCE [LARGE SCALE GENOMIC DNA]</scope>
    <source>
        <strain evidence="8 9">BWM-S5</strain>
    </source>
</reference>
<feature type="transmembrane region" description="Helical" evidence="6">
    <location>
        <begin position="89"/>
        <end position="108"/>
    </location>
</feature>
<evidence type="ECO:0000256" key="1">
    <source>
        <dbReference type="ARBA" id="ARBA00004651"/>
    </source>
</evidence>
<name>A0ABS4CMJ8_9ENTE</name>
<dbReference type="CDD" id="cd16380">
    <property type="entry name" value="YitT_C"/>
    <property type="match status" value="1"/>
</dbReference>
<evidence type="ECO:0000256" key="5">
    <source>
        <dbReference type="ARBA" id="ARBA00023136"/>
    </source>
</evidence>
<dbReference type="PANTHER" id="PTHR33545:SF5">
    <property type="entry name" value="UPF0750 MEMBRANE PROTEIN YITT"/>
    <property type="match status" value="1"/>
</dbReference>
<dbReference type="InterPro" id="IPR051461">
    <property type="entry name" value="UPF0750_membrane"/>
</dbReference>